<dbReference type="EnsemblMetazoa" id="XM_019904988.1">
    <property type="protein sequence ID" value="XP_019760547.1"/>
    <property type="gene ID" value="LOC109537976"/>
</dbReference>
<dbReference type="Proteomes" id="UP000019118">
    <property type="component" value="Unassembled WGS sequence"/>
</dbReference>
<keyword evidence="7" id="KW-1185">Reference proteome</keyword>
<comment type="pathway">
    <text evidence="1">Protein modification; protein lipoylation via exogenous pathway; protein N(6)-(lipoyl)lysine from lipoate: step 2/2.</text>
</comment>
<sequence length="397" mass="44841">MKMAFVQTSCKRMACLLKCLNVRQLSNASLSQEKHIKKSVFISQSSDIYTNLALEEWLYQNFDFKHHHILLLWKNDPSIVIGKHQNPWTETRFSDLQNVENEVSLARRSSNGGAVYQDNGSLNMSFFSTRDQHDPKYNMEIIARSIFRELNCSVKTGREDGLFLRSKKISNEAVKLGKENCYHNMSLMVASNKVTRNMVIPKHGNAPNIGAIGTSTSPKMMNVCEENPTASVSCLTKAVGWEFLRTRALNLVDGGMELAHQQKGFHLINPTDKWFPGLNEIRNRFSSWDWCYGATPKFDITQSFTVPGPLLHGNAGASSTLNVTMTVENGLIAEIALHMPFELNSLGFMGDPKIFHTLKGKRFSVQAFEDLEYSLDSLLDDKHRFVTECVKQVMTCA</sequence>
<dbReference type="Gene3D" id="3.30.930.10">
    <property type="entry name" value="Bira Bifunctional Protein, Domain 2"/>
    <property type="match status" value="1"/>
</dbReference>
<feature type="non-terminal residue" evidence="4">
    <location>
        <position position="1"/>
    </location>
</feature>
<dbReference type="PROSITE" id="PS51733">
    <property type="entry name" value="BPL_LPL_CATALYTIC"/>
    <property type="match status" value="1"/>
</dbReference>
<dbReference type="SUPFAM" id="SSF55681">
    <property type="entry name" value="Class II aaRS and biotin synthetases"/>
    <property type="match status" value="1"/>
</dbReference>
<dbReference type="InterPro" id="IPR004562">
    <property type="entry name" value="LipoylTrfase_LipoateP_Ligase"/>
</dbReference>
<dbReference type="Proteomes" id="UP000030742">
    <property type="component" value="Unassembled WGS sequence"/>
</dbReference>
<dbReference type="KEGG" id="dpa:109537976"/>
<proteinExistence type="inferred from homology"/>
<name>N6U7Y8_DENPD</name>
<dbReference type="PANTHER" id="PTHR12561:SF3">
    <property type="entry name" value="LIPOYLTRANSFERASE 1, MITOCHONDRIAL"/>
    <property type="match status" value="1"/>
</dbReference>
<evidence type="ECO:0000313" key="6">
    <source>
        <dbReference type="EnsemblMetazoa" id="XP_019760547.1"/>
    </source>
</evidence>
<organism evidence="4">
    <name type="scientific">Dendroctonus ponderosae</name>
    <name type="common">Mountain pine beetle</name>
    <dbReference type="NCBI Taxonomy" id="77166"/>
    <lineage>
        <taxon>Eukaryota</taxon>
        <taxon>Metazoa</taxon>
        <taxon>Ecdysozoa</taxon>
        <taxon>Arthropoda</taxon>
        <taxon>Hexapoda</taxon>
        <taxon>Insecta</taxon>
        <taxon>Pterygota</taxon>
        <taxon>Neoptera</taxon>
        <taxon>Endopterygota</taxon>
        <taxon>Coleoptera</taxon>
        <taxon>Polyphaga</taxon>
        <taxon>Cucujiformia</taxon>
        <taxon>Curculionidae</taxon>
        <taxon>Scolytinae</taxon>
        <taxon>Dendroctonus</taxon>
    </lineage>
</organism>
<dbReference type="Gene3D" id="3.30.390.50">
    <property type="entry name" value="CO dehydrogenase flavoprotein, C-terminal domain"/>
    <property type="match status" value="1"/>
</dbReference>
<dbReference type="EMBL" id="KB740967">
    <property type="protein sequence ID" value="ENN76761.1"/>
    <property type="molecule type" value="Genomic_DNA"/>
</dbReference>
<evidence type="ECO:0000313" key="7">
    <source>
        <dbReference type="Proteomes" id="UP000019118"/>
    </source>
</evidence>
<evidence type="ECO:0000259" key="3">
    <source>
        <dbReference type="PROSITE" id="PS51733"/>
    </source>
</evidence>
<dbReference type="GO" id="GO:0009249">
    <property type="term" value="P:protein lipoylation"/>
    <property type="evidence" value="ECO:0007669"/>
    <property type="project" value="InterPro"/>
</dbReference>
<reference evidence="6" key="2">
    <citation type="submission" date="2024-08" db="UniProtKB">
        <authorList>
            <consortium name="EnsemblMetazoa"/>
        </authorList>
    </citation>
    <scope>IDENTIFICATION</scope>
</reference>
<evidence type="ECO:0000256" key="2">
    <source>
        <dbReference type="ARBA" id="ARBA00008242"/>
    </source>
</evidence>
<evidence type="ECO:0000313" key="5">
    <source>
        <dbReference type="EMBL" id="ERL94752.1"/>
    </source>
</evidence>
<evidence type="ECO:0000256" key="1">
    <source>
        <dbReference type="ARBA" id="ARBA00005085"/>
    </source>
</evidence>
<comment type="similarity">
    <text evidence="2">Belongs to the LplA family.</text>
</comment>
<evidence type="ECO:0000313" key="4">
    <source>
        <dbReference type="EMBL" id="ENN76761.1"/>
    </source>
</evidence>
<evidence type="ECO:0000313" key="8">
    <source>
        <dbReference type="Proteomes" id="UP000030742"/>
    </source>
</evidence>
<feature type="domain" description="BPL/LPL catalytic" evidence="3">
    <location>
        <begin position="64"/>
        <end position="251"/>
    </location>
</feature>
<reference evidence="7 8" key="1">
    <citation type="journal article" date="2013" name="Genome Biol.">
        <title>Draft genome of the mountain pine beetle, Dendroctonus ponderosae Hopkins, a major forest pest.</title>
        <authorList>
            <person name="Keeling C.I."/>
            <person name="Yuen M.M."/>
            <person name="Liao N.Y."/>
            <person name="Docking T.R."/>
            <person name="Chan S.K."/>
            <person name="Taylor G.A."/>
            <person name="Palmquist D.L."/>
            <person name="Jackman S.D."/>
            <person name="Nguyen A."/>
            <person name="Li M."/>
            <person name="Henderson H."/>
            <person name="Janes J.K."/>
            <person name="Zhao Y."/>
            <person name="Pandoh P."/>
            <person name="Moore R."/>
            <person name="Sperling F.A."/>
            <person name="Huber D.P."/>
            <person name="Birol I."/>
            <person name="Jones S.J."/>
            <person name="Bohlmann J."/>
        </authorList>
    </citation>
    <scope>NUCLEOTIDE SEQUENCE</scope>
</reference>
<dbReference type="InterPro" id="IPR004143">
    <property type="entry name" value="BPL_LPL_catalytic"/>
</dbReference>
<dbReference type="GO" id="GO:0017118">
    <property type="term" value="F:lipoyltransferase activity"/>
    <property type="evidence" value="ECO:0007669"/>
    <property type="project" value="TreeGrafter"/>
</dbReference>
<protein>
    <recommendedName>
        <fullName evidence="3">BPL/LPL catalytic domain-containing protein</fullName>
    </recommendedName>
</protein>
<dbReference type="InterPro" id="IPR045864">
    <property type="entry name" value="aa-tRNA-synth_II/BPL/LPL"/>
</dbReference>
<dbReference type="UniPathway" id="UPA00537">
    <property type="reaction ID" value="UER00595"/>
</dbReference>
<gene>
    <name evidence="6" type="primary">109537976</name>
    <name evidence="5" type="ORF">D910_12026</name>
    <name evidence="4" type="ORF">YQE_06602</name>
</gene>
<dbReference type="HOGENOM" id="CLU_022986_4_1_1"/>
<dbReference type="OrthoDB" id="201621at2759"/>
<dbReference type="EMBL" id="KB632399">
    <property type="protein sequence ID" value="ERL94752.1"/>
    <property type="molecule type" value="Genomic_DNA"/>
</dbReference>
<dbReference type="GO" id="GO:0005739">
    <property type="term" value="C:mitochondrion"/>
    <property type="evidence" value="ECO:0007669"/>
    <property type="project" value="TreeGrafter"/>
</dbReference>
<dbReference type="Pfam" id="PF21948">
    <property type="entry name" value="LplA-B_cat"/>
    <property type="match status" value="1"/>
</dbReference>
<dbReference type="PANTHER" id="PTHR12561">
    <property type="entry name" value="LIPOATE-PROTEIN LIGASE"/>
    <property type="match status" value="1"/>
</dbReference>
<accession>N6U7Y8</accession>
<dbReference type="STRING" id="77166.N6U7Y8"/>
<dbReference type="AlphaFoldDB" id="N6U7Y8"/>
<dbReference type="OMA" id="RYQNWDW"/>